<dbReference type="EMBL" id="CP039730">
    <property type="protein sequence ID" value="QHT44831.1"/>
    <property type="molecule type" value="Genomic_DNA"/>
</dbReference>
<dbReference type="RefSeq" id="WP_002321017.1">
    <property type="nucleotide sequence ID" value="NZ_AP026602.1"/>
</dbReference>
<geneLocation type="plasmid" evidence="1">
    <name>pZY2</name>
</geneLocation>
<proteinExistence type="predicted"/>
<dbReference type="AlphaFoldDB" id="A0A132Z6B8"/>
<accession>A0A132Z6B8</accession>
<protein>
    <submittedName>
        <fullName evidence="1">Uncharacterized protein</fullName>
    </submittedName>
</protein>
<keyword evidence="1" id="KW-0614">Plasmid</keyword>
<reference evidence="1" key="1">
    <citation type="journal article" date="2020" name="J. Antimicrob. Chemother.">
        <title>Tandem amplification of the vanM gene cluster drives vancomycin resistance in vancomycin-variable enterococci.</title>
        <authorList>
            <person name="Sun L."/>
            <person name="Chen Y."/>
            <person name="Hua X."/>
            <person name="Chen Y."/>
            <person name="Hong J."/>
            <person name="Wu X."/>
            <person name="Jiang Y."/>
            <person name="van Schaik W."/>
            <person name="Qu T."/>
            <person name="Yu Y."/>
        </authorList>
    </citation>
    <scope>NUCLEOTIDE SEQUENCE [LARGE SCALE GENOMIC DNA]</scope>
    <source>
        <strain evidence="1">ZY2</strain>
        <plasmid evidence="1">pZY2</plasmid>
    </source>
</reference>
<gene>
    <name evidence="1" type="ORF">FCF09_14200</name>
</gene>
<organism evidence="1">
    <name type="scientific">Enterococcus faecium</name>
    <name type="common">Streptococcus faecium</name>
    <dbReference type="NCBI Taxonomy" id="1352"/>
    <lineage>
        <taxon>Bacteria</taxon>
        <taxon>Bacillati</taxon>
        <taxon>Bacillota</taxon>
        <taxon>Bacilli</taxon>
        <taxon>Lactobacillales</taxon>
        <taxon>Enterococcaceae</taxon>
        <taxon>Enterococcus</taxon>
    </lineage>
</organism>
<name>A0A132Z6B8_ENTFC</name>
<evidence type="ECO:0000313" key="1">
    <source>
        <dbReference type="EMBL" id="QHT44831.1"/>
    </source>
</evidence>
<sequence length="95" mass="11367">MAEVKFGSKEWFEELNSMIQFPEKFTFYYNKRDNIIQVALLETKGRLENTRWSMIKPSALRFHPKDLTAVVAVKEVQDSQEYYEVVKNLKDIWCK</sequence>